<dbReference type="AlphaFoldDB" id="A0A193G4A3"/>
<feature type="binding site" evidence="3">
    <location>
        <position position="155"/>
    </location>
    <ligand>
        <name>Mn(2+)</name>
        <dbReference type="ChEBI" id="CHEBI:29035"/>
        <label>1</label>
    </ligand>
</feature>
<keyword evidence="1 3" id="KW-0479">Metal-binding</keyword>
<feature type="binding site" evidence="3">
    <location>
        <position position="159"/>
    </location>
    <ligand>
        <name>Mn(2+)</name>
        <dbReference type="ChEBI" id="CHEBI:29035"/>
        <label>1</label>
    </ligand>
</feature>
<keyword evidence="2" id="KW-0378">Hydrolase</keyword>
<organism evidence="5 6">
    <name type="scientific">Bordetella bronchialis</name>
    <dbReference type="NCBI Taxonomy" id="463025"/>
    <lineage>
        <taxon>Bacteria</taxon>
        <taxon>Pseudomonadati</taxon>
        <taxon>Pseudomonadota</taxon>
        <taxon>Betaproteobacteria</taxon>
        <taxon>Burkholderiales</taxon>
        <taxon>Alcaligenaceae</taxon>
        <taxon>Bordetella</taxon>
    </lineage>
</organism>
<proteinExistence type="inferred from homology"/>
<feature type="binding site" evidence="3">
    <location>
        <position position="132"/>
    </location>
    <ligand>
        <name>Mn(2+)</name>
        <dbReference type="ChEBI" id="CHEBI:29035"/>
        <label>1</label>
    </ligand>
</feature>
<evidence type="ECO:0000313" key="5">
    <source>
        <dbReference type="EMBL" id="ANN74528.1"/>
    </source>
</evidence>
<dbReference type="GO" id="GO:0033389">
    <property type="term" value="P:putrescine biosynthetic process from arginine, via agmatine"/>
    <property type="evidence" value="ECO:0007669"/>
    <property type="project" value="TreeGrafter"/>
</dbReference>
<dbReference type="PROSITE" id="PS51409">
    <property type="entry name" value="ARGINASE_2"/>
    <property type="match status" value="1"/>
</dbReference>
<keyword evidence="3" id="KW-0464">Manganese</keyword>
<comment type="similarity">
    <text evidence="4">Belongs to the arginase family.</text>
</comment>
<dbReference type="PIRSF" id="PIRSF036979">
    <property type="entry name" value="Arginase"/>
    <property type="match status" value="1"/>
</dbReference>
<evidence type="ECO:0000256" key="4">
    <source>
        <dbReference type="PROSITE-ProRule" id="PRU00742"/>
    </source>
</evidence>
<feature type="binding site" evidence="3">
    <location>
        <position position="244"/>
    </location>
    <ligand>
        <name>Mn(2+)</name>
        <dbReference type="ChEBI" id="CHEBI:29035"/>
        <label>1</label>
    </ligand>
</feature>
<dbReference type="GO" id="GO:0008783">
    <property type="term" value="F:agmatinase activity"/>
    <property type="evidence" value="ECO:0007669"/>
    <property type="project" value="TreeGrafter"/>
</dbReference>
<dbReference type="CDD" id="cd11589">
    <property type="entry name" value="Agmatinase_like_1"/>
    <property type="match status" value="1"/>
</dbReference>
<dbReference type="STRING" id="463025.BAU08_03420"/>
<dbReference type="InterPro" id="IPR006035">
    <property type="entry name" value="Ureohydrolase"/>
</dbReference>
<evidence type="ECO:0000256" key="2">
    <source>
        <dbReference type="ARBA" id="ARBA00022801"/>
    </source>
</evidence>
<evidence type="ECO:0000256" key="3">
    <source>
        <dbReference type="PIRSR" id="PIRSR036979-1"/>
    </source>
</evidence>
<evidence type="ECO:0000313" key="6">
    <source>
        <dbReference type="Proteomes" id="UP000092213"/>
    </source>
</evidence>
<name>A0A193G4A3_9BORD</name>
<dbReference type="InterPro" id="IPR023696">
    <property type="entry name" value="Ureohydrolase_dom_sf"/>
</dbReference>
<evidence type="ECO:0000256" key="1">
    <source>
        <dbReference type="ARBA" id="ARBA00022723"/>
    </source>
</evidence>
<dbReference type="PANTHER" id="PTHR11358">
    <property type="entry name" value="ARGINASE/AGMATINASE"/>
    <property type="match status" value="1"/>
</dbReference>
<dbReference type="Proteomes" id="UP000092213">
    <property type="component" value="Chromosome"/>
</dbReference>
<dbReference type="Gene3D" id="3.40.800.10">
    <property type="entry name" value="Ureohydrolase domain"/>
    <property type="match status" value="1"/>
</dbReference>
<accession>A0A193G4A3</accession>
<feature type="binding site" evidence="3">
    <location>
        <position position="242"/>
    </location>
    <ligand>
        <name>Mn(2+)</name>
        <dbReference type="ChEBI" id="CHEBI:29035"/>
        <label>1</label>
    </ligand>
</feature>
<dbReference type="SUPFAM" id="SSF52768">
    <property type="entry name" value="Arginase/deacetylase"/>
    <property type="match status" value="1"/>
</dbReference>
<protein>
    <submittedName>
        <fullName evidence="5">Arginase</fullName>
    </submittedName>
</protein>
<sequence>MATSSLTVPPKTGHKTLLYSELVTELEGLRADIAVLGMPFGSPYTPQAFSNDQTRAPQAIREVTDRMVRAPEHYDFDIDGPLLQGRSDIRFVDCGDVMPDIHVPGEHFRRCEQAVRHILRGGGLPIVLGGDHAITNPVLRGYEELGKEITLVHVDAHLDWRDEVNGVRDGLSSPIRRASELPYVGKIIQIGLRAQGSGRPADYEAAKAYGTELVSAYELHDIGMDAVLQRIPDGGNYYLSIDADGMDPTIMPAVDGPAPGGVTFPQARKLIHGLVRKGRVVGMDIVEIQPAKDTPTRLTCVTAGRLIVNLIGSTIRAGYFDRS</sequence>
<reference evidence="5 6" key="1">
    <citation type="submission" date="2016-06" db="EMBL/GenBank/DDBJ databases">
        <title>Complete genome sequences of Bordetella bronchialis and Bordetella flabilis.</title>
        <authorList>
            <person name="LiPuma J.J."/>
            <person name="Spilker T."/>
        </authorList>
    </citation>
    <scope>NUCLEOTIDE SEQUENCE [LARGE SCALE GENOMIC DNA]</scope>
    <source>
        <strain evidence="5 6">AU17976</strain>
    </source>
</reference>
<dbReference type="GO" id="GO:0046872">
    <property type="term" value="F:metal ion binding"/>
    <property type="evidence" value="ECO:0007669"/>
    <property type="project" value="UniProtKB-KW"/>
</dbReference>
<dbReference type="Pfam" id="PF00491">
    <property type="entry name" value="Arginase"/>
    <property type="match status" value="1"/>
</dbReference>
<dbReference type="PANTHER" id="PTHR11358:SF26">
    <property type="entry name" value="GUANIDINO ACID HYDROLASE, MITOCHONDRIAL"/>
    <property type="match status" value="1"/>
</dbReference>
<feature type="binding site" evidence="3">
    <location>
        <position position="157"/>
    </location>
    <ligand>
        <name>Mn(2+)</name>
        <dbReference type="ChEBI" id="CHEBI:29035"/>
        <label>1</label>
    </ligand>
</feature>
<dbReference type="EMBL" id="CP016171">
    <property type="protein sequence ID" value="ANN74528.1"/>
    <property type="molecule type" value="Genomic_DNA"/>
</dbReference>
<comment type="cofactor">
    <cofactor evidence="3">
        <name>Mn(2+)</name>
        <dbReference type="ChEBI" id="CHEBI:29035"/>
    </cofactor>
    <text evidence="3">Binds 2 manganese ions per subunit.</text>
</comment>
<gene>
    <name evidence="5" type="ORF">BAU08_03420</name>
</gene>